<evidence type="ECO:0000259" key="2">
    <source>
        <dbReference type="Pfam" id="PF02470"/>
    </source>
</evidence>
<dbReference type="PANTHER" id="PTHR33371">
    <property type="entry name" value="INTERMEMBRANE PHOSPHOLIPID TRANSPORT SYSTEM BINDING PROTEIN MLAD-RELATED"/>
    <property type="match status" value="1"/>
</dbReference>
<accession>A0A9D2KAM3</accession>
<feature type="domain" description="Mce/MlaD" evidence="2">
    <location>
        <begin position="34"/>
        <end position="110"/>
    </location>
</feature>
<protein>
    <submittedName>
        <fullName evidence="3">MCE family protein</fullName>
    </submittedName>
</protein>
<dbReference type="EMBL" id="DXAW01000139">
    <property type="protein sequence ID" value="HIZ86435.1"/>
    <property type="molecule type" value="Genomic_DNA"/>
</dbReference>
<gene>
    <name evidence="3" type="ORF">IAC04_08085</name>
</gene>
<dbReference type="Pfam" id="PF02470">
    <property type="entry name" value="MlaD"/>
    <property type="match status" value="1"/>
</dbReference>
<evidence type="ECO:0000256" key="1">
    <source>
        <dbReference type="SAM" id="Phobius"/>
    </source>
</evidence>
<comment type="caution">
    <text evidence="3">The sequence shown here is derived from an EMBL/GenBank/DDBJ whole genome shotgun (WGS) entry which is preliminary data.</text>
</comment>
<keyword evidence="1" id="KW-0472">Membrane</keyword>
<sequence>MRKEVKIGIFAVIIIAAALFMIEFLKGKDLFHKNNTYYIIYPSVDGISVSTVVTVGGFQAGTVTDLKYNRSTMDYTVETSISRDFDIPRDSYMEIYSSDILGTKKIRVVKGGAAVMASSGDTLRGNTVDDMTASVISALKPALNRLDTLLGGLNRTITSVNSILDNGGRQDISQAVERINRSAGELCAVTGMLRSKSPDISGIIDNLSSISESLDSAAKPLSGTLRNTEAITASLMEAGIGETADSLRSLVIKLQNTDGSIGKLINDDTLYNTLTSLANDLDSLIKGIKEDPKKYIKISIF</sequence>
<evidence type="ECO:0000313" key="3">
    <source>
        <dbReference type="EMBL" id="HIZ86435.1"/>
    </source>
</evidence>
<dbReference type="InterPro" id="IPR003399">
    <property type="entry name" value="Mce/MlaD"/>
</dbReference>
<keyword evidence="1" id="KW-0812">Transmembrane</keyword>
<organism evidence="3 4">
    <name type="scientific">Candidatus Coprenecus stercoravium</name>
    <dbReference type="NCBI Taxonomy" id="2840735"/>
    <lineage>
        <taxon>Bacteria</taxon>
        <taxon>Pseudomonadati</taxon>
        <taxon>Bacteroidota</taxon>
        <taxon>Bacteroidia</taxon>
        <taxon>Bacteroidales</taxon>
        <taxon>Rikenellaceae</taxon>
        <taxon>Rikenellaceae incertae sedis</taxon>
        <taxon>Candidatus Coprenecus</taxon>
    </lineage>
</organism>
<reference evidence="3" key="1">
    <citation type="journal article" date="2021" name="PeerJ">
        <title>Extensive microbial diversity within the chicken gut microbiome revealed by metagenomics and culture.</title>
        <authorList>
            <person name="Gilroy R."/>
            <person name="Ravi A."/>
            <person name="Getino M."/>
            <person name="Pursley I."/>
            <person name="Horton D.L."/>
            <person name="Alikhan N.F."/>
            <person name="Baker D."/>
            <person name="Gharbi K."/>
            <person name="Hall N."/>
            <person name="Watson M."/>
            <person name="Adriaenssens E.M."/>
            <person name="Foster-Nyarko E."/>
            <person name="Jarju S."/>
            <person name="Secka A."/>
            <person name="Antonio M."/>
            <person name="Oren A."/>
            <person name="Chaudhuri R.R."/>
            <person name="La Ragione R."/>
            <person name="Hildebrand F."/>
            <person name="Pallen M.J."/>
        </authorList>
    </citation>
    <scope>NUCLEOTIDE SEQUENCE</scope>
    <source>
        <strain evidence="3">Gambia16-554</strain>
    </source>
</reference>
<reference evidence="3" key="2">
    <citation type="submission" date="2021-04" db="EMBL/GenBank/DDBJ databases">
        <authorList>
            <person name="Gilroy R."/>
        </authorList>
    </citation>
    <scope>NUCLEOTIDE SEQUENCE</scope>
    <source>
        <strain evidence="3">Gambia16-554</strain>
    </source>
</reference>
<keyword evidence="1" id="KW-1133">Transmembrane helix</keyword>
<dbReference type="PANTHER" id="PTHR33371:SF4">
    <property type="entry name" value="INTERMEMBRANE PHOSPHOLIPID TRANSPORT SYSTEM BINDING PROTEIN MLAD"/>
    <property type="match status" value="1"/>
</dbReference>
<dbReference type="InterPro" id="IPR052336">
    <property type="entry name" value="MlaD_Phospholipid_Transporter"/>
</dbReference>
<feature type="transmembrane region" description="Helical" evidence="1">
    <location>
        <begin position="7"/>
        <end position="25"/>
    </location>
</feature>
<evidence type="ECO:0000313" key="4">
    <source>
        <dbReference type="Proteomes" id="UP000824115"/>
    </source>
</evidence>
<dbReference type="Proteomes" id="UP000824115">
    <property type="component" value="Unassembled WGS sequence"/>
</dbReference>
<dbReference type="AlphaFoldDB" id="A0A9D2KAM3"/>
<proteinExistence type="predicted"/>
<name>A0A9D2KAM3_9BACT</name>